<dbReference type="OrthoDB" id="1744525at2759"/>
<feature type="non-terminal residue" evidence="2">
    <location>
        <position position="1"/>
    </location>
</feature>
<evidence type="ECO:0000256" key="1">
    <source>
        <dbReference type="SAM" id="MobiDB-lite"/>
    </source>
</evidence>
<comment type="caution">
    <text evidence="2">The sequence shown here is derived from an EMBL/GenBank/DDBJ whole genome shotgun (WGS) entry which is preliminary data.</text>
</comment>
<dbReference type="PANTHER" id="PTHR46890:SF48">
    <property type="entry name" value="RNA-DIRECTED DNA POLYMERASE"/>
    <property type="match status" value="1"/>
</dbReference>
<name>S8E9N4_9LAMI</name>
<keyword evidence="3" id="KW-1185">Reference proteome</keyword>
<feature type="region of interest" description="Disordered" evidence="1">
    <location>
        <begin position="1"/>
        <end position="27"/>
    </location>
</feature>
<dbReference type="InterPro" id="IPR052343">
    <property type="entry name" value="Retrotransposon-Effector_Assoc"/>
</dbReference>
<proteinExistence type="predicted"/>
<evidence type="ECO:0000313" key="3">
    <source>
        <dbReference type="Proteomes" id="UP000015453"/>
    </source>
</evidence>
<dbReference type="Proteomes" id="UP000015453">
    <property type="component" value="Unassembled WGS sequence"/>
</dbReference>
<evidence type="ECO:0008006" key="4">
    <source>
        <dbReference type="Google" id="ProtNLM"/>
    </source>
</evidence>
<reference evidence="2 3" key="1">
    <citation type="journal article" date="2013" name="BMC Genomics">
        <title>The miniature genome of a carnivorous plant Genlisea aurea contains a low number of genes and short non-coding sequences.</title>
        <authorList>
            <person name="Leushkin E.V."/>
            <person name="Sutormin R.A."/>
            <person name="Nabieva E.R."/>
            <person name="Penin A.A."/>
            <person name="Kondrashov A.S."/>
            <person name="Logacheva M.D."/>
        </authorList>
    </citation>
    <scope>NUCLEOTIDE SEQUENCE [LARGE SCALE GENOMIC DNA]</scope>
</reference>
<organism evidence="2 3">
    <name type="scientific">Genlisea aurea</name>
    <dbReference type="NCBI Taxonomy" id="192259"/>
    <lineage>
        <taxon>Eukaryota</taxon>
        <taxon>Viridiplantae</taxon>
        <taxon>Streptophyta</taxon>
        <taxon>Embryophyta</taxon>
        <taxon>Tracheophyta</taxon>
        <taxon>Spermatophyta</taxon>
        <taxon>Magnoliopsida</taxon>
        <taxon>eudicotyledons</taxon>
        <taxon>Gunneridae</taxon>
        <taxon>Pentapetalae</taxon>
        <taxon>asterids</taxon>
        <taxon>lamiids</taxon>
        <taxon>Lamiales</taxon>
        <taxon>Lentibulariaceae</taxon>
        <taxon>Genlisea</taxon>
    </lineage>
</organism>
<evidence type="ECO:0000313" key="2">
    <source>
        <dbReference type="EMBL" id="EPS69207.1"/>
    </source>
</evidence>
<protein>
    <recommendedName>
        <fullName evidence="4">Reverse transcriptase domain-containing protein</fullName>
    </recommendedName>
</protein>
<feature type="non-terminal residue" evidence="2">
    <location>
        <position position="356"/>
    </location>
</feature>
<dbReference type="PANTHER" id="PTHR46890">
    <property type="entry name" value="NON-LTR RETROLELEMENT REVERSE TRANSCRIPTASE-LIKE PROTEIN-RELATED"/>
    <property type="match status" value="1"/>
</dbReference>
<sequence length="356" mass="40760">DLATCPSRGTSKITTNNNNIGSPNSNRDRAIASTPWLQLFPQTMTHHLPFGGSDHAPILVRCFPHLAPACQRTPRRFRFEARWMSLPGCEHTIRDAWFSSRYSAHSLQPRLASTRVSLLKWYQHQIGPLKAHIRRVEADLADIATNLLTDAALARETQLRSELDGLLKQEEMFWKQRSKMHWLVKGDRNTAYFHACASARRDNNRISLIIDSDGHQHTTPREIHSAISEYFVDIFSSTRPTQEMVTSTTQSINRCLTDSMRTMLNTPFTREEIWPVLKDMKPLSAPGPDGFSPIFFQRFWPIVNEQVSDAVLRLLNGRVMEGNLNHTHIVLIPKVRQPRSVSQFRPISLCNVVYKI</sequence>
<gene>
    <name evidence="2" type="ORF">M569_05561</name>
</gene>
<accession>S8E9N4</accession>
<dbReference type="EMBL" id="AUSU01002232">
    <property type="protein sequence ID" value="EPS69207.1"/>
    <property type="molecule type" value="Genomic_DNA"/>
</dbReference>
<dbReference type="AlphaFoldDB" id="S8E9N4"/>
<feature type="compositionally biased region" description="Low complexity" evidence="1">
    <location>
        <begin position="13"/>
        <end position="25"/>
    </location>
</feature>